<dbReference type="PANTHER" id="PTHR46733:SF4">
    <property type="entry name" value="HEAT SHOCK PROTEIN 21, CHLOROPLASTIC"/>
    <property type="match status" value="1"/>
</dbReference>
<organism evidence="5">
    <name type="scientific">Caldiarchaeum subterraneum</name>
    <dbReference type="NCBI Taxonomy" id="311458"/>
    <lineage>
        <taxon>Archaea</taxon>
        <taxon>Nitrososphaerota</taxon>
        <taxon>Candidatus Caldarchaeales</taxon>
        <taxon>Candidatus Caldarchaeaceae</taxon>
        <taxon>Candidatus Caldarchaeum</taxon>
    </lineage>
</organism>
<comment type="caution">
    <text evidence="5">The sequence shown here is derived from an EMBL/GenBank/DDBJ whole genome shotgun (WGS) entry which is preliminary data.</text>
</comment>
<dbReference type="GO" id="GO:0009408">
    <property type="term" value="P:response to heat"/>
    <property type="evidence" value="ECO:0007669"/>
    <property type="project" value="InterPro"/>
</dbReference>
<protein>
    <submittedName>
        <fullName evidence="5">Hsp20/alpha crystallin family protein</fullName>
    </submittedName>
</protein>
<dbReference type="SUPFAM" id="SSF49764">
    <property type="entry name" value="HSP20-like chaperones"/>
    <property type="match status" value="1"/>
</dbReference>
<dbReference type="EMBL" id="DRWN01000031">
    <property type="protein sequence ID" value="HHK68421.1"/>
    <property type="molecule type" value="Genomic_DNA"/>
</dbReference>
<dbReference type="InterPro" id="IPR002068">
    <property type="entry name" value="A-crystallin/Hsp20_dom"/>
</dbReference>
<dbReference type="CDD" id="cd06464">
    <property type="entry name" value="ACD_sHsps-like"/>
    <property type="match status" value="1"/>
</dbReference>
<dbReference type="InterPro" id="IPR044587">
    <property type="entry name" value="HSP21-like"/>
</dbReference>
<accession>A0A7C5LCJ3</accession>
<dbReference type="NCBIfam" id="NF041800">
    <property type="entry name" value="Hsp20"/>
    <property type="match status" value="1"/>
</dbReference>
<dbReference type="PANTHER" id="PTHR46733">
    <property type="entry name" value="26.5 KDA HEAT SHOCK PROTEIN, MITOCHONDRIAL"/>
    <property type="match status" value="1"/>
</dbReference>
<evidence type="ECO:0000313" key="5">
    <source>
        <dbReference type="EMBL" id="HHK68421.1"/>
    </source>
</evidence>
<gene>
    <name evidence="5" type="ORF">ENM11_04610</name>
</gene>
<dbReference type="InterPro" id="IPR008978">
    <property type="entry name" value="HSP20-like_chaperone"/>
</dbReference>
<keyword evidence="1" id="KW-0346">Stress response</keyword>
<proteinExistence type="inferred from homology"/>
<name>A0A7C5LCJ3_CALS0</name>
<dbReference type="Pfam" id="PF00011">
    <property type="entry name" value="HSP20"/>
    <property type="match status" value="1"/>
</dbReference>
<evidence type="ECO:0000259" key="4">
    <source>
        <dbReference type="PROSITE" id="PS01031"/>
    </source>
</evidence>
<evidence type="ECO:0000256" key="1">
    <source>
        <dbReference type="ARBA" id="ARBA00023016"/>
    </source>
</evidence>
<dbReference type="PROSITE" id="PS01031">
    <property type="entry name" value="SHSP"/>
    <property type="match status" value="1"/>
</dbReference>
<reference evidence="5" key="1">
    <citation type="journal article" date="2020" name="mSystems">
        <title>Genome- and Community-Level Interaction Insights into Carbon Utilization and Element Cycling Functions of Hydrothermarchaeota in Hydrothermal Sediment.</title>
        <authorList>
            <person name="Zhou Z."/>
            <person name="Liu Y."/>
            <person name="Xu W."/>
            <person name="Pan J."/>
            <person name="Luo Z.H."/>
            <person name="Li M."/>
        </authorList>
    </citation>
    <scope>NUCLEOTIDE SEQUENCE [LARGE SCALE GENOMIC DNA]</scope>
    <source>
        <strain evidence="5">SpSt-1056</strain>
    </source>
</reference>
<comment type="similarity">
    <text evidence="2 3">Belongs to the small heat shock protein (HSP20) family.</text>
</comment>
<feature type="domain" description="SHSP" evidence="4">
    <location>
        <begin position="96"/>
        <end position="192"/>
    </location>
</feature>
<evidence type="ECO:0000256" key="3">
    <source>
        <dbReference type="RuleBase" id="RU003616"/>
    </source>
</evidence>
<dbReference type="Gene3D" id="2.60.40.790">
    <property type="match status" value="1"/>
</dbReference>
<evidence type="ECO:0000256" key="2">
    <source>
        <dbReference type="PROSITE-ProRule" id="PRU00285"/>
    </source>
</evidence>
<dbReference type="AlphaFoldDB" id="A0A7C5LCJ3"/>
<sequence>MSDDWWFGRRRRRPFSFFEEFEAMIEEMQREFMEEVRKIMDSMPRELVKETRTPTGVRRQYGPFVYGYSITIGPDGKPVFRQFGNILPSALPKGIEVKAEREPLVDLIDEDRSVKVVAELPGVRKEDIELLLEGKRLTIKVDTADRKYYKELELPAEVESAGVKAEYNNGVLSVTMPKKEAAKPKGERIKVE</sequence>